<evidence type="ECO:0000313" key="6">
    <source>
        <dbReference type="EMBL" id="BCN30880.1"/>
    </source>
</evidence>
<dbReference type="CDD" id="cd23343">
    <property type="entry name" value="beta-trefoil_FSCN_BglX-like"/>
    <property type="match status" value="1"/>
</dbReference>
<dbReference type="InterPro" id="IPR026891">
    <property type="entry name" value="Fn3-like"/>
</dbReference>
<evidence type="ECO:0000313" key="7">
    <source>
        <dbReference type="Proteomes" id="UP000595897"/>
    </source>
</evidence>
<dbReference type="Gene3D" id="2.60.120.380">
    <property type="match status" value="1"/>
</dbReference>
<sequence length="1430" mass="166321">MECIRVVGKLFTYRNKPITLRGFGIGTWLNLEHFMIGLPTPDEMIKSAYDEVYGANGREEFFSKYREEFFKEEDFRLLKECGVNFIRVPFNYRLFMEDNSDTYLEEGFLCFDRLFSLCSKYEIFALIDLHTTPGSQNPDWHSDNSFGVPLFWKYQVFRRQMTNLWRTIAKRYEKEPYLMGYDLINEPAFASWPIINEFYEETIKAIREVDNNHIIVLEGDQFSMDFSGLKHFEEEQLALSFHYYPTVWHPDLLEATLDRNVRREKIAKGLDTLVNIREVFHCPVFCGEYGYGADCGNRTFTMELLNDTMELMEERKVDWLLWCYKDAHFMSMVSPKESSKWMKLVRNISKEWSQDIEKEQAEQVLELIQHTFYTTMTKEDRYLLQFSLRACLYVLQKKYILIPNLESIEKEEMLQMAMDFSFENCEIDQEFMDLIKKYVKQSKEKGDINLPDKILDNEGIEDKNLKELPIWKEELSLEERLDYLIHELTLEEKIQCLTVKSPEVTRLGLKPFSIGGEAAHGVEARHDQVFNKGIPVPTTTFTQPIGMSATWDTKLMKQVGGVVGKEARIIYAREGEIGLSRWGPTVDMERDPRWGRTEEGYGEDPFLTGKMSSNYIRGLQGDDDFYIQCAATLKHFYANNEEKDRGHSSASLDERNKKEYYLEPFKRAVIEGGAESIMTSYNEINGIPAILNKEVKELAKETWGLKGHVVCDMYDLMQTVTDHNYCETHAESISYALKAGIDVFNDPEELVIQAAKEALEKGFITNEDIDKAIRRTFSTKLRLGLYDSGNLCPYSQVEENRLTCKEHKDICLEVAMKAVVLLKNDNHLLPLNIEQGESIAVIGPLANEWNMDWYSGIPPYKITPYEGIRREYCQANITLSDGNDRIKIKVGEQYLVVDEKGRCHLSDYSHGEIFEHTDWGDNKHTFRACSNHKFLSANPETGRIEANKEEVFSWLVQESFSLIEEKEDCENTKEENKSTKEKQQDYHFRISAWNKQELYINDEKELVYKLLGSNINSQITQTVFSLEIITEGITKAVDLAKHSDKVIAVIGCHPIISSKEDMDRNDLLLPPIQRELLKRIKEVNENIICVLITNYPYTIDWEKENLPAILTTASGSQQLGTAIAKAIAGEYSPAGRLNMTWYEASTKLPIMRNYDIIHAKRTYQYFNGKVLYPFGYGLTYTRFDYQDLIAWDEENQLHIEFTLKNIGQYESDEVVELYISQLESRTVRPIKQLKGFERVHLRREEETRLSFLVAYEELEYYDVVTSQMVLEDSNYLIQVGASSEDIRLDSVIHVNGTKIRPRDMTVPILCDHYDYYENMILHIGHDGKNCILPDPFRQKKDAPWKGKAIYKDVNFSFLPSKLIIDLKAEEESLIKIWCDKNLLTEFSLKKMADYEKIELEICTSESIVGVTKTLEIEAIGRIRLIEFQFQ</sequence>
<dbReference type="InterPro" id="IPR001547">
    <property type="entry name" value="Glyco_hydro_5"/>
</dbReference>
<protein>
    <recommendedName>
        <fullName evidence="5">Fibronectin type III-like domain-containing protein</fullName>
    </recommendedName>
</protein>
<dbReference type="Pfam" id="PF00150">
    <property type="entry name" value="Cellulase"/>
    <property type="match status" value="1"/>
</dbReference>
<dbReference type="InterPro" id="IPR013783">
    <property type="entry name" value="Ig-like_fold"/>
</dbReference>
<dbReference type="GO" id="GO:0009044">
    <property type="term" value="F:xylan 1,4-beta-xylosidase activity"/>
    <property type="evidence" value="ECO:0007669"/>
    <property type="project" value="InterPro"/>
</dbReference>
<dbReference type="Pfam" id="PF00933">
    <property type="entry name" value="Glyco_hydro_3"/>
    <property type="match status" value="1"/>
</dbReference>
<evidence type="ECO:0000256" key="2">
    <source>
        <dbReference type="ARBA" id="ARBA00022729"/>
    </source>
</evidence>
<dbReference type="InterPro" id="IPR044993">
    <property type="entry name" value="BXL"/>
</dbReference>
<evidence type="ECO:0000256" key="1">
    <source>
        <dbReference type="ARBA" id="ARBA00005336"/>
    </source>
</evidence>
<dbReference type="Gene3D" id="3.40.50.1700">
    <property type="entry name" value="Glycoside hydrolase family 3 C-terminal domain"/>
    <property type="match status" value="1"/>
</dbReference>
<keyword evidence="3" id="KW-0378">Hydrolase</keyword>
<dbReference type="Gene3D" id="3.20.20.80">
    <property type="entry name" value="Glycosidases"/>
    <property type="match status" value="1"/>
</dbReference>
<dbReference type="GO" id="GO:0031222">
    <property type="term" value="P:arabinan catabolic process"/>
    <property type="evidence" value="ECO:0007669"/>
    <property type="project" value="TreeGrafter"/>
</dbReference>
<evidence type="ECO:0000256" key="4">
    <source>
        <dbReference type="ARBA" id="ARBA00023295"/>
    </source>
</evidence>
<dbReference type="Gene3D" id="3.20.20.300">
    <property type="entry name" value="Glycoside hydrolase, family 3, N-terminal domain"/>
    <property type="match status" value="1"/>
</dbReference>
<dbReference type="InterPro" id="IPR036881">
    <property type="entry name" value="Glyco_hydro_3_C_sf"/>
</dbReference>
<dbReference type="InterPro" id="IPR017853">
    <property type="entry name" value="GH"/>
</dbReference>
<organism evidence="6 7">
    <name type="scientific">Anaeromicropila herbilytica</name>
    <dbReference type="NCBI Taxonomy" id="2785025"/>
    <lineage>
        <taxon>Bacteria</taxon>
        <taxon>Bacillati</taxon>
        <taxon>Bacillota</taxon>
        <taxon>Clostridia</taxon>
        <taxon>Lachnospirales</taxon>
        <taxon>Lachnospiraceae</taxon>
        <taxon>Anaeromicropila</taxon>
    </lineage>
</organism>
<dbReference type="SUPFAM" id="SSF51445">
    <property type="entry name" value="(Trans)glycosidases"/>
    <property type="match status" value="2"/>
</dbReference>
<dbReference type="SMART" id="SM01217">
    <property type="entry name" value="Fn3_like"/>
    <property type="match status" value="1"/>
</dbReference>
<dbReference type="Pfam" id="PF14310">
    <property type="entry name" value="Fn3-like"/>
    <property type="match status" value="1"/>
</dbReference>
<evidence type="ECO:0000256" key="3">
    <source>
        <dbReference type="ARBA" id="ARBA00022801"/>
    </source>
</evidence>
<keyword evidence="4" id="KW-0326">Glycosidase</keyword>
<dbReference type="PRINTS" id="PR00133">
    <property type="entry name" value="GLHYDRLASE3"/>
</dbReference>
<accession>A0A7R7EKN8</accession>
<evidence type="ECO:0000259" key="5">
    <source>
        <dbReference type="SMART" id="SM01217"/>
    </source>
</evidence>
<dbReference type="InterPro" id="IPR036962">
    <property type="entry name" value="Glyco_hydro_3_N_sf"/>
</dbReference>
<dbReference type="InterPro" id="IPR001764">
    <property type="entry name" value="Glyco_hydro_3_N"/>
</dbReference>
<reference evidence="6 7" key="1">
    <citation type="submission" date="2020-11" db="EMBL/GenBank/DDBJ databases">
        <title>Draft genome sequencing of a Lachnospiraceae strain isolated from anoxic soil subjected to BSD treatment.</title>
        <authorList>
            <person name="Uek A."/>
            <person name="Tonouchi A."/>
        </authorList>
    </citation>
    <scope>NUCLEOTIDE SEQUENCE [LARGE SCALE GENOMIC DNA]</scope>
    <source>
        <strain evidence="6 7">TB5</strain>
    </source>
</reference>
<dbReference type="PANTHER" id="PTHR42721">
    <property type="entry name" value="SUGAR HYDROLASE-RELATED"/>
    <property type="match status" value="1"/>
</dbReference>
<dbReference type="EMBL" id="AP024169">
    <property type="protein sequence ID" value="BCN30880.1"/>
    <property type="molecule type" value="Genomic_DNA"/>
</dbReference>
<feature type="domain" description="Fibronectin type III-like" evidence="5">
    <location>
        <begin position="1213"/>
        <end position="1283"/>
    </location>
</feature>
<keyword evidence="7" id="KW-1185">Reference proteome</keyword>
<dbReference type="GO" id="GO:0045493">
    <property type="term" value="P:xylan catabolic process"/>
    <property type="evidence" value="ECO:0007669"/>
    <property type="project" value="InterPro"/>
</dbReference>
<dbReference type="Pfam" id="PF01915">
    <property type="entry name" value="Glyco_hydro_3_C"/>
    <property type="match status" value="1"/>
</dbReference>
<dbReference type="KEGG" id="ahb:bsdtb5_21750"/>
<name>A0A7R7EKN8_9FIRM</name>
<dbReference type="SUPFAM" id="SSF52279">
    <property type="entry name" value="Beta-D-glucan exohydrolase, C-terminal domain"/>
    <property type="match status" value="1"/>
</dbReference>
<dbReference type="RefSeq" id="WP_271712039.1">
    <property type="nucleotide sequence ID" value="NZ_AP024169.1"/>
</dbReference>
<dbReference type="GO" id="GO:0046556">
    <property type="term" value="F:alpha-L-arabinofuranosidase activity"/>
    <property type="evidence" value="ECO:0007669"/>
    <property type="project" value="TreeGrafter"/>
</dbReference>
<proteinExistence type="inferred from homology"/>
<comment type="similarity">
    <text evidence="1">Belongs to the glycosyl hydrolase 3 family.</text>
</comment>
<keyword evidence="2" id="KW-0732">Signal</keyword>
<dbReference type="Proteomes" id="UP000595897">
    <property type="component" value="Chromosome"/>
</dbReference>
<dbReference type="Gene3D" id="2.60.40.10">
    <property type="entry name" value="Immunoglobulins"/>
    <property type="match status" value="1"/>
</dbReference>
<gene>
    <name evidence="6" type="ORF">bsdtb5_21750</name>
</gene>
<dbReference type="InterPro" id="IPR002772">
    <property type="entry name" value="Glyco_hydro_3_C"/>
</dbReference>
<dbReference type="PANTHER" id="PTHR42721:SF3">
    <property type="entry name" value="BETA-D-XYLOSIDASE 5-RELATED"/>
    <property type="match status" value="1"/>
</dbReference>